<organism evidence="2 3">
    <name type="scientific">Humicola insolens</name>
    <name type="common">Soft-rot fungus</name>
    <dbReference type="NCBI Taxonomy" id="85995"/>
    <lineage>
        <taxon>Eukaryota</taxon>
        <taxon>Fungi</taxon>
        <taxon>Dikarya</taxon>
        <taxon>Ascomycota</taxon>
        <taxon>Pezizomycotina</taxon>
        <taxon>Sordariomycetes</taxon>
        <taxon>Sordariomycetidae</taxon>
        <taxon>Sordariales</taxon>
        <taxon>Chaetomiaceae</taxon>
        <taxon>Mycothermus</taxon>
    </lineage>
</organism>
<accession>A0ABR3V5L0</accession>
<dbReference type="Pfam" id="PF13432">
    <property type="entry name" value="TPR_16"/>
    <property type="match status" value="1"/>
</dbReference>
<sequence length="215" mass="24228">MSDLETFDFIPLQINPQSKAISAAPSAATTYSAAFNKALEAELEALNSLHRSLHALEPPFIVPPPPVPVNPKRSANINKLRESGNAEYRKQRHAEAVKFYGLGLQMALTRPAWEPSQLVREEVHALYSNRAQAHMQLGKWPEGAADAEASVEAKRQGNAKAWYRRGKCLMEMGRLDEAREWVARGLEFEGEEKELIELLREVEGRLKEEKEKRDA</sequence>
<dbReference type="PANTHER" id="PTHR46035:SF3">
    <property type="entry name" value="TRANSLOCATION PROTEIN SEC72"/>
    <property type="match status" value="1"/>
</dbReference>
<dbReference type="InterPro" id="IPR019734">
    <property type="entry name" value="TPR_rpt"/>
</dbReference>
<dbReference type="PROSITE" id="PS50005">
    <property type="entry name" value="TPR"/>
    <property type="match status" value="1"/>
</dbReference>
<dbReference type="SUPFAM" id="SSF48452">
    <property type="entry name" value="TPR-like"/>
    <property type="match status" value="1"/>
</dbReference>
<evidence type="ECO:0000313" key="3">
    <source>
        <dbReference type="Proteomes" id="UP001583172"/>
    </source>
</evidence>
<dbReference type="InterPro" id="IPR011990">
    <property type="entry name" value="TPR-like_helical_dom_sf"/>
</dbReference>
<evidence type="ECO:0008006" key="4">
    <source>
        <dbReference type="Google" id="ProtNLM"/>
    </source>
</evidence>
<dbReference type="EMBL" id="JAZGSY010000338">
    <property type="protein sequence ID" value="KAL1837020.1"/>
    <property type="molecule type" value="Genomic_DNA"/>
</dbReference>
<comment type="caution">
    <text evidence="2">The sequence shown here is derived from an EMBL/GenBank/DDBJ whole genome shotgun (WGS) entry which is preliminary data.</text>
</comment>
<reference evidence="2 3" key="1">
    <citation type="journal article" date="2024" name="Commun. Biol.">
        <title>Comparative genomic analysis of thermophilic fungi reveals convergent evolutionary adaptations and gene losses.</title>
        <authorList>
            <person name="Steindorff A.S."/>
            <person name="Aguilar-Pontes M.V."/>
            <person name="Robinson A.J."/>
            <person name="Andreopoulos B."/>
            <person name="LaButti K."/>
            <person name="Kuo A."/>
            <person name="Mondo S."/>
            <person name="Riley R."/>
            <person name="Otillar R."/>
            <person name="Haridas S."/>
            <person name="Lipzen A."/>
            <person name="Grimwood J."/>
            <person name="Schmutz J."/>
            <person name="Clum A."/>
            <person name="Reid I.D."/>
            <person name="Moisan M.C."/>
            <person name="Butler G."/>
            <person name="Nguyen T.T.M."/>
            <person name="Dewar K."/>
            <person name="Conant G."/>
            <person name="Drula E."/>
            <person name="Henrissat B."/>
            <person name="Hansel C."/>
            <person name="Singer S."/>
            <person name="Hutchinson M.I."/>
            <person name="de Vries R.P."/>
            <person name="Natvig D.O."/>
            <person name="Powell A.J."/>
            <person name="Tsang A."/>
            <person name="Grigoriev I.V."/>
        </authorList>
    </citation>
    <scope>NUCLEOTIDE SEQUENCE [LARGE SCALE GENOMIC DNA]</scope>
    <source>
        <strain evidence="2 3">CBS 620.91</strain>
    </source>
</reference>
<name>A0ABR3V5L0_HUMIN</name>
<dbReference type="SMART" id="SM00028">
    <property type="entry name" value="TPR"/>
    <property type="match status" value="2"/>
</dbReference>
<dbReference type="Proteomes" id="UP001583172">
    <property type="component" value="Unassembled WGS sequence"/>
</dbReference>
<dbReference type="PANTHER" id="PTHR46035">
    <property type="entry name" value="TETRATRICOPEPTIDE REPEAT PROTEIN 4"/>
    <property type="match status" value="1"/>
</dbReference>
<keyword evidence="3" id="KW-1185">Reference proteome</keyword>
<feature type="repeat" description="TPR" evidence="1">
    <location>
        <begin position="159"/>
        <end position="192"/>
    </location>
</feature>
<protein>
    <recommendedName>
        <fullName evidence="4">Translocation protein sec72</fullName>
    </recommendedName>
</protein>
<proteinExistence type="predicted"/>
<evidence type="ECO:0000313" key="2">
    <source>
        <dbReference type="EMBL" id="KAL1837020.1"/>
    </source>
</evidence>
<gene>
    <name evidence="2" type="ORF">VTJ49DRAFT_4389</name>
</gene>
<evidence type="ECO:0000256" key="1">
    <source>
        <dbReference type="PROSITE-ProRule" id="PRU00339"/>
    </source>
</evidence>
<keyword evidence="1" id="KW-0802">TPR repeat</keyword>
<dbReference type="Gene3D" id="1.25.40.10">
    <property type="entry name" value="Tetratricopeptide repeat domain"/>
    <property type="match status" value="1"/>
</dbReference>